<gene>
    <name evidence="3" type="ORF">K437DRAFT_271045</name>
</gene>
<feature type="compositionally biased region" description="Basic and acidic residues" evidence="1">
    <location>
        <begin position="632"/>
        <end position="652"/>
    </location>
</feature>
<feature type="compositionally biased region" description="Polar residues" evidence="1">
    <location>
        <begin position="1339"/>
        <end position="1350"/>
    </location>
</feature>
<feature type="region of interest" description="Disordered" evidence="1">
    <location>
        <begin position="735"/>
        <end position="780"/>
    </location>
</feature>
<feature type="region of interest" description="Disordered" evidence="1">
    <location>
        <begin position="506"/>
        <end position="684"/>
    </location>
</feature>
<protein>
    <recommendedName>
        <fullName evidence="2">SEC7 domain-containing protein</fullName>
    </recommendedName>
</protein>
<feature type="region of interest" description="Disordered" evidence="1">
    <location>
        <begin position="2154"/>
        <end position="2228"/>
    </location>
</feature>
<feature type="compositionally biased region" description="Basic and acidic residues" evidence="1">
    <location>
        <begin position="81"/>
        <end position="91"/>
    </location>
</feature>
<dbReference type="Gene3D" id="1.10.220.20">
    <property type="match status" value="1"/>
</dbReference>
<dbReference type="SUPFAM" id="SSF48425">
    <property type="entry name" value="Sec7 domain"/>
    <property type="match status" value="1"/>
</dbReference>
<feature type="compositionally biased region" description="Basic residues" evidence="1">
    <location>
        <begin position="585"/>
        <end position="605"/>
    </location>
</feature>
<proteinExistence type="predicted"/>
<dbReference type="InParanoid" id="A0A066VDR7"/>
<accession>A0A066VDR7</accession>
<feature type="compositionally biased region" description="Low complexity" evidence="1">
    <location>
        <begin position="1314"/>
        <end position="1329"/>
    </location>
</feature>
<feature type="compositionally biased region" description="Polar residues" evidence="1">
    <location>
        <begin position="538"/>
        <end position="550"/>
    </location>
</feature>
<feature type="region of interest" description="Disordered" evidence="1">
    <location>
        <begin position="924"/>
        <end position="1005"/>
    </location>
</feature>
<feature type="compositionally biased region" description="Basic and acidic residues" evidence="1">
    <location>
        <begin position="254"/>
        <end position="263"/>
    </location>
</feature>
<feature type="compositionally biased region" description="Low complexity" evidence="1">
    <location>
        <begin position="433"/>
        <end position="451"/>
    </location>
</feature>
<keyword evidence="4" id="KW-1185">Reference proteome</keyword>
<feature type="region of interest" description="Disordered" evidence="1">
    <location>
        <begin position="700"/>
        <end position="723"/>
    </location>
</feature>
<feature type="compositionally biased region" description="Low complexity" evidence="1">
    <location>
        <begin position="990"/>
        <end position="1000"/>
    </location>
</feature>
<sequence length="2256" mass="240682">MQSFDAQPCLGLLATVPVPAGSSFTSPPPSSLLVAPDAADAAERTRDNGSPSTSPSASGLTREQGSIRRTNAVAVLKRAASQREMRAHHGPEQTQGKGKEQAVGPGVDAGPCVSAGANASSSLAQVRQSAGQNASWQGVEDDGDNYISLDQPQNEYSYNLNSSSAFSQAPSMNVSTTAYTASEMPPMLSRANPSQQQQLAAALKLQMQVQQYIHTQQQIQQLQASLLAQGIPQHVVAGTIVNAGVGAGSGVAENGERAEHGQDYEDAEEEEDEDKTEEEEENEEENDHDEGQDAEQAGYTHEPPSASNQFASFPFFSGQPVSGLNSAFAPSFLSPMPPAGMLSPTSVGIGFSQHGVGVGFGDLMSSHQPLPSPGMPSPLGLSALQQPHSLRPPASMSPSVHAMSASLSGSSSTAGSSSAHATPSTCRDGPGNASASGGASSAASAPAPAAARHQPSPLPSLEQLRSRILHERHTQTLRRSASTSAAAHAVARAHALEKLMGVGSGYSQRRALSPTDELENRRNRVRRRTMLGQESDGDSCQENAETSAEGDSSGDWRRASLKSGQGTPSVSSVDKRTTFRSSTSSRKRHTFSSHRKSSIPAPRRKSTLDDSPPSLSPVTRAFFLPPLAGRRCGGEDEPQHGEIDVYDFRPRESQYGLSAESDSSDDLEDEDEKGDEIRREKRASRMPLRLNKLKLQIQTERPSFGLSGDNARPLPSPPSATSAFGGIALRSAFSSDGTGASGGERESLAGPMTPVAAGGSGLRNLPSSPQSSASKAVRPLLRRSKTIGGLSAMAEQRRKMAFVNDLMKLQGEEELAAGRLEVEDSIRRNANGATDRSRQEAQWAASGAFTNDETERQHHAHTPSTSSAADNFTLITVRSRAGSQREVARAQLLRKLSGRRLPKQGVETESLRQQEETREIAITRMDPARASPPLPPAEAHAAKFGSSGTSTTASSRARPAHLELLSSNPRGAASTLLTPSSARTGRVNRSGSISSVGTSSEAPTTARLSPGFVAARNRASAIARFTGEDNFMFESTSDREYDYEESSEAGDVGRRVPIQDMRRLSRRNERKASSDWYGESTEEDGDEDYNEVGHDDFVQMHSELQEEEEGKRTKEIAADIGTAKTATSPSINTDHTFSSRPSTSGASSNRVLSMESVTNAQIMTAMPAIFQRLHETGFGYPEYPNSVSVPLGLHVSGSPSSITKPGRGDWPMSMSSCAGRSSMADELASSKDMMDSVDQQPMPNFNVPAASSGTFSEAVNHWSYLSNTHPSYQISLANGALHAQEDAAEPTHVDGENLTQVDRVEDTLKTFTEASAASRQSGSSSGSSALPPRPISKDSFMTQTKASNELRQPATIPPRTTSNTNSGLSPIKEKLALEPPSSVSAQGRRVGHYSPTDERSALNEKLTPFPGLIVGGATIVGNGARPMTRAPTPPSHSLQMATEERSAVISASPEKPKKSLFGSIRRKNPPALYQPDESFSTTDSSVDATGKIIPTGSIDGVLSPKMSPFAEENREPVHTPSPATMKAVIGHRRLTSVDSNASEDGGSPAPLDGGFADLVHARVEHAEALAPDTFAMLHRYSHVLTQQASGVPGVSAAAMESPPRSLQRAVPVFQVVTTSGIKDRFLFLFDDILLIAKPIAAPPKSTDDAEVSPLKALGMADLSWTFSTKAILELRRIKLSIPRDHVDQAKPHPLMKSLMSRFTNDPEGAISDVITRSGLPKTSSTIAQLLLQTPDLDKDSLAAYLCHPKNRAVMQAYLANHRFAGVSIESALRALCLGIRFPKDPGAFHELLEAFAKRWTETNASLIKAEFTYELAIRLVFAMVTLNDALHQGNPAVDVPGCFSDLNTSFSREDFVSDFRRHDPASVLSDQTLLRIYASIRAEPLAQALASKEGQPLPVMLSAPMPSKLTFGQTSQPITVTIPHPDRDLAIRIYGQDITFDPPILTFSHSNSRSFTMTSKVLGTRHIVFIRAGRNSRYYAGTYSDSATQATPLPRSSVIAIERAFMQHTFIVSTSSSISTGTKRYMFSVEDNGKRSFITDALTQRIEAAKRATNSPTFSPARRATEAIAMQALRDALVDADPTSDLNTSLQRSASAGAAQSLAARKSPTASAAALARATSSSAAPPPGGFGGGLRVATLKNAFGGFGLVVPSQKQGLDRQTSTSKHYYAPGGAGSMERELLPDSICEEEESAGQGQYRQQHPQHLQQMQAHPQHGAGSLAVPGSAEPSKVKTGHEIVTICQQNSLLPLVLGYFKKT</sequence>
<comment type="caution">
    <text evidence="3">The sequence shown here is derived from an EMBL/GenBank/DDBJ whole genome shotgun (WGS) entry which is preliminary data.</text>
</comment>
<feature type="compositionally biased region" description="Polar residues" evidence="1">
    <location>
        <begin position="765"/>
        <end position="774"/>
    </location>
</feature>
<dbReference type="Proteomes" id="UP000027361">
    <property type="component" value="Unassembled WGS sequence"/>
</dbReference>
<feature type="compositionally biased region" description="Low complexity" evidence="1">
    <location>
        <begin position="399"/>
        <end position="424"/>
    </location>
</feature>
<feature type="region of interest" description="Disordered" evidence="1">
    <location>
        <begin position="250"/>
        <end position="312"/>
    </location>
</feature>
<feature type="region of interest" description="Disordered" evidence="1">
    <location>
        <begin position="1065"/>
        <end position="1092"/>
    </location>
</feature>
<dbReference type="STRING" id="1037660.A0A066VDR7"/>
<dbReference type="InterPro" id="IPR000904">
    <property type="entry name" value="Sec7_dom"/>
</dbReference>
<feature type="compositionally biased region" description="Polar residues" evidence="1">
    <location>
        <begin position="1124"/>
        <end position="1150"/>
    </location>
</feature>
<evidence type="ECO:0000313" key="3">
    <source>
        <dbReference type="EMBL" id="KDN36740.1"/>
    </source>
</evidence>
<feature type="region of interest" description="Disordered" evidence="1">
    <location>
        <begin position="17"/>
        <end position="114"/>
    </location>
</feature>
<dbReference type="Pfam" id="PF01369">
    <property type="entry name" value="Sec7"/>
    <property type="match status" value="1"/>
</dbReference>
<feature type="region of interest" description="Disordered" evidence="1">
    <location>
        <begin position="1120"/>
        <end position="1150"/>
    </location>
</feature>
<dbReference type="GO" id="GO:0005085">
    <property type="term" value="F:guanyl-nucleotide exchange factor activity"/>
    <property type="evidence" value="ECO:0007669"/>
    <property type="project" value="InterPro"/>
</dbReference>
<dbReference type="PROSITE" id="PS50190">
    <property type="entry name" value="SEC7"/>
    <property type="match status" value="1"/>
</dbReference>
<feature type="region of interest" description="Disordered" evidence="1">
    <location>
        <begin position="1038"/>
        <end position="1057"/>
    </location>
</feature>
<feature type="compositionally biased region" description="Low complexity" evidence="1">
    <location>
        <begin position="2194"/>
        <end position="2214"/>
    </location>
</feature>
<feature type="region of interest" description="Disordered" evidence="1">
    <location>
        <begin position="830"/>
        <end position="867"/>
    </location>
</feature>
<evidence type="ECO:0000256" key="1">
    <source>
        <dbReference type="SAM" id="MobiDB-lite"/>
    </source>
</evidence>
<feature type="compositionally biased region" description="Low complexity" evidence="1">
    <location>
        <begin position="945"/>
        <end position="957"/>
    </location>
</feature>
<feature type="compositionally biased region" description="Acidic residues" evidence="1">
    <location>
        <begin position="1080"/>
        <end position="1090"/>
    </location>
</feature>
<feature type="compositionally biased region" description="Polar residues" evidence="1">
    <location>
        <begin position="2154"/>
        <end position="2165"/>
    </location>
</feature>
<feature type="compositionally biased region" description="Polar residues" evidence="1">
    <location>
        <begin position="965"/>
        <end position="989"/>
    </location>
</feature>
<feature type="compositionally biased region" description="Acidic residues" evidence="1">
    <location>
        <begin position="662"/>
        <end position="674"/>
    </location>
</feature>
<dbReference type="InterPro" id="IPR035999">
    <property type="entry name" value="Sec7_dom_sf"/>
</dbReference>
<feature type="compositionally biased region" description="Acidic residues" evidence="1">
    <location>
        <begin position="264"/>
        <end position="293"/>
    </location>
</feature>
<dbReference type="HOGENOM" id="CLU_230590_0_0_1"/>
<dbReference type="Gene3D" id="1.10.1000.11">
    <property type="entry name" value="Arf Nucleotide-binding Site Opener,domain 2"/>
    <property type="match status" value="1"/>
</dbReference>
<evidence type="ECO:0000313" key="4">
    <source>
        <dbReference type="Proteomes" id="UP000027361"/>
    </source>
</evidence>
<dbReference type="InterPro" id="IPR023394">
    <property type="entry name" value="Sec7_C_sf"/>
</dbReference>
<feature type="compositionally biased region" description="Polar residues" evidence="1">
    <location>
        <begin position="1358"/>
        <end position="1368"/>
    </location>
</feature>
<feature type="compositionally biased region" description="Polar residues" evidence="1">
    <location>
        <begin position="1477"/>
        <end position="1487"/>
    </location>
</feature>
<feature type="domain" description="SEC7" evidence="2">
    <location>
        <begin position="1684"/>
        <end position="1883"/>
    </location>
</feature>
<dbReference type="EMBL" id="JMSN01000158">
    <property type="protein sequence ID" value="KDN36740.1"/>
    <property type="molecule type" value="Genomic_DNA"/>
</dbReference>
<dbReference type="OrthoDB" id="430364at2759"/>
<feature type="region of interest" description="Disordered" evidence="1">
    <location>
        <begin position="1423"/>
        <end position="1500"/>
    </location>
</feature>
<dbReference type="GO" id="GO:0032012">
    <property type="term" value="P:regulation of ARF protein signal transduction"/>
    <property type="evidence" value="ECO:0007669"/>
    <property type="project" value="InterPro"/>
</dbReference>
<feature type="compositionally biased region" description="Polar residues" evidence="1">
    <location>
        <begin position="48"/>
        <end position="69"/>
    </location>
</feature>
<name>A0A066VDR7_TILAU</name>
<reference evidence="3 4" key="1">
    <citation type="submission" date="2014-05" db="EMBL/GenBank/DDBJ databases">
        <title>Draft genome sequence of a rare smut relative, Tilletiaria anomala UBC 951.</title>
        <authorList>
            <consortium name="DOE Joint Genome Institute"/>
            <person name="Toome M."/>
            <person name="Kuo A."/>
            <person name="Henrissat B."/>
            <person name="Lipzen A."/>
            <person name="Tritt A."/>
            <person name="Yoshinaga Y."/>
            <person name="Zane M."/>
            <person name="Barry K."/>
            <person name="Grigoriev I.V."/>
            <person name="Spatafora J.W."/>
            <person name="Aimea M.C."/>
        </authorList>
    </citation>
    <scope>NUCLEOTIDE SEQUENCE [LARGE SCALE GENOMIC DNA]</scope>
    <source>
        <strain evidence="3 4">UBC 951</strain>
    </source>
</reference>
<dbReference type="SMART" id="SM00222">
    <property type="entry name" value="Sec7"/>
    <property type="match status" value="1"/>
</dbReference>
<feature type="region of interest" description="Disordered" evidence="1">
    <location>
        <begin position="363"/>
        <end position="459"/>
    </location>
</feature>
<feature type="region of interest" description="Disordered" evidence="1">
    <location>
        <begin position="1314"/>
        <end position="1405"/>
    </location>
</feature>
<evidence type="ECO:0000259" key="2">
    <source>
        <dbReference type="PROSITE" id="PS50190"/>
    </source>
</evidence>
<dbReference type="GeneID" id="25266232"/>
<feature type="compositionally biased region" description="Polar residues" evidence="1">
    <location>
        <begin position="562"/>
        <end position="572"/>
    </location>
</feature>
<organism evidence="3 4">
    <name type="scientific">Tilletiaria anomala (strain ATCC 24038 / CBS 436.72 / UBC 951)</name>
    <dbReference type="NCBI Taxonomy" id="1037660"/>
    <lineage>
        <taxon>Eukaryota</taxon>
        <taxon>Fungi</taxon>
        <taxon>Dikarya</taxon>
        <taxon>Basidiomycota</taxon>
        <taxon>Ustilaginomycotina</taxon>
        <taxon>Exobasidiomycetes</taxon>
        <taxon>Georgefischeriales</taxon>
        <taxon>Tilletiariaceae</taxon>
        <taxon>Tilletiaria</taxon>
    </lineage>
</organism>
<dbReference type="RefSeq" id="XP_013240148.1">
    <property type="nucleotide sequence ID" value="XM_013384694.1"/>
</dbReference>